<feature type="compositionally biased region" description="Low complexity" evidence="1">
    <location>
        <begin position="580"/>
        <end position="594"/>
    </location>
</feature>
<feature type="compositionally biased region" description="Low complexity" evidence="1">
    <location>
        <begin position="622"/>
        <end position="633"/>
    </location>
</feature>
<evidence type="ECO:0000256" key="1">
    <source>
        <dbReference type="SAM" id="MobiDB-lite"/>
    </source>
</evidence>
<name>A0A6P5GDP0_ANACO</name>
<accession>A0A6P5GDP0</accession>
<reference evidence="2" key="1">
    <citation type="journal article" date="2015" name="Nat. Genet.">
        <title>The pineapple genome and the evolution of CAM photosynthesis.</title>
        <authorList>
            <person name="Ming R."/>
            <person name="VanBuren R."/>
            <person name="Wai C.M."/>
            <person name="Tang H."/>
            <person name="Schatz M.C."/>
            <person name="Bowers J.E."/>
            <person name="Lyons E."/>
            <person name="Wang M.L."/>
            <person name="Chen J."/>
            <person name="Biggers E."/>
            <person name="Zhang J."/>
            <person name="Huang L."/>
            <person name="Zhang L."/>
            <person name="Miao W."/>
            <person name="Zhang J."/>
            <person name="Ye Z."/>
            <person name="Miao C."/>
            <person name="Lin Z."/>
            <person name="Wang H."/>
            <person name="Zhou H."/>
            <person name="Yim W.C."/>
            <person name="Priest H.D."/>
            <person name="Zheng C."/>
            <person name="Woodhouse M."/>
            <person name="Edger P.P."/>
            <person name="Guyot R."/>
            <person name="Guo H.B."/>
            <person name="Guo H."/>
            <person name="Zheng G."/>
            <person name="Singh R."/>
            <person name="Sharma A."/>
            <person name="Min X."/>
            <person name="Zheng Y."/>
            <person name="Lee H."/>
            <person name="Gurtowski J."/>
            <person name="Sedlazeck F.J."/>
            <person name="Harkess A."/>
            <person name="McKain M.R."/>
            <person name="Liao Z."/>
            <person name="Fang J."/>
            <person name="Liu J."/>
            <person name="Zhang X."/>
            <person name="Zhang Q."/>
            <person name="Hu W."/>
            <person name="Qin Y."/>
            <person name="Wang K."/>
            <person name="Chen L.Y."/>
            <person name="Shirley N."/>
            <person name="Lin Y.R."/>
            <person name="Liu L.Y."/>
            <person name="Hernandez A.G."/>
            <person name="Wright C.L."/>
            <person name="Bulone V."/>
            <person name="Tuskan G.A."/>
            <person name="Heath K."/>
            <person name="Zee F."/>
            <person name="Moore P.H."/>
            <person name="Sunkar R."/>
            <person name="Leebens-Mack J.H."/>
            <person name="Mockler T."/>
            <person name="Bennetzen J.L."/>
            <person name="Freeling M."/>
            <person name="Sankoff D."/>
            <person name="Paterson A.H."/>
            <person name="Zhu X."/>
            <person name="Yang X."/>
            <person name="Smith J.A."/>
            <person name="Cushman J.C."/>
            <person name="Paull R.E."/>
            <person name="Yu Q."/>
        </authorList>
    </citation>
    <scope>NUCLEOTIDE SEQUENCE [LARGE SCALE GENOMIC DNA]</scope>
    <source>
        <strain evidence="2">cv. F153</strain>
    </source>
</reference>
<organism evidence="2 3">
    <name type="scientific">Ananas comosus</name>
    <name type="common">Pineapple</name>
    <name type="synonym">Ananas ananas</name>
    <dbReference type="NCBI Taxonomy" id="4615"/>
    <lineage>
        <taxon>Eukaryota</taxon>
        <taxon>Viridiplantae</taxon>
        <taxon>Streptophyta</taxon>
        <taxon>Embryophyta</taxon>
        <taxon>Tracheophyta</taxon>
        <taxon>Spermatophyta</taxon>
        <taxon>Magnoliopsida</taxon>
        <taxon>Liliopsida</taxon>
        <taxon>Poales</taxon>
        <taxon>Bromeliaceae</taxon>
        <taxon>Bromelioideae</taxon>
        <taxon>Ananas</taxon>
    </lineage>
</organism>
<dbReference type="GeneID" id="109722973"/>
<feature type="region of interest" description="Disordered" evidence="1">
    <location>
        <begin position="610"/>
        <end position="663"/>
    </location>
</feature>
<dbReference type="PANTHER" id="PTHR38390:SF2">
    <property type="entry name" value="OS01G0103900 PROTEIN"/>
    <property type="match status" value="1"/>
</dbReference>
<gene>
    <name evidence="3" type="primary">LOC109722973</name>
</gene>
<dbReference type="PANTHER" id="PTHR38390">
    <property type="entry name" value="OS01G0103900 PROTEIN"/>
    <property type="match status" value="1"/>
</dbReference>
<dbReference type="OrthoDB" id="1906673at2759"/>
<keyword evidence="2" id="KW-1185">Reference proteome</keyword>
<reference evidence="3" key="2">
    <citation type="submission" date="2025-08" db="UniProtKB">
        <authorList>
            <consortium name="RefSeq"/>
        </authorList>
    </citation>
    <scope>IDENTIFICATION</scope>
    <source>
        <tissue evidence="3">Leaf</tissue>
    </source>
</reference>
<evidence type="ECO:0000313" key="3">
    <source>
        <dbReference type="RefSeq" id="XP_020106736.1"/>
    </source>
</evidence>
<evidence type="ECO:0000313" key="2">
    <source>
        <dbReference type="Proteomes" id="UP000515123"/>
    </source>
</evidence>
<feature type="region of interest" description="Disordered" evidence="1">
    <location>
        <begin position="573"/>
        <end position="596"/>
    </location>
</feature>
<dbReference type="RefSeq" id="XP_020106736.1">
    <property type="nucleotide sequence ID" value="XM_020251147.1"/>
</dbReference>
<dbReference type="Proteomes" id="UP000515123">
    <property type="component" value="Linkage group 17"/>
</dbReference>
<proteinExistence type="predicted"/>
<protein>
    <submittedName>
        <fullName evidence="3">Uncharacterized protein LOC109722973</fullName>
    </submittedName>
</protein>
<dbReference type="AlphaFoldDB" id="A0A6P5GDP0"/>
<sequence length="663" mass="74597">MFGRFRSIRFHFRSSTATRETRRRRARGTKRRTMALLCFMLDLRNIPPPLLRDLKQCLLQLANLYVMSRGRGEREGEAGTKEILALRDRIGLCYIDRSRAPSSSAELKIAYRPGERFSLRDFHHAVNSLPVDSFLPELRDSMHAKSDDRDVSLATLFSNKALYAWGGDEVSKKVIAICMSSCMKTEAIRKSLLDAAEQCVTVEFLLLDPEEENTLNDASKALCGFVNQLCDLENCVIRRYIPDSSVLNSLVKRWLEELKNDAEEPLQAVFLFKNASLGSSDRISCNLFASFCQIIDGFVSCQTCRCHGHPIDSRVADKMRKSCPLTFQELEASDLIDNAVKVGEQTILFLSSFEGDSDLRRVSAPITFNVMERTNLASLDEGVIVGTSYMVSPSSHDIEATLDECDKSNLNTQLFYGLCGALYRLDQGLVCYSTCNMETMRDGSFLCFYILQPSEKGLMLLRRLAGSEEILPIPNVSKACDVTISEEIKSSIHASLSKIELKDYNPLHHERGYHPKVNWLVRQSLQFGSAAPNCPEISLKPSNPESLKEEKKKTCSSVTDEWEKLLIVDDGMNDSYGETSSSSSKPKIPSLKISAQPKLLDEKTSRILERLEIPKPQKRKNSSPSVPINNVVSEETKKPLIPFEPSSSQPLKPNFQRLKKKLK</sequence>